<comment type="caution">
    <text evidence="4">The sequence shown here is derived from an EMBL/GenBank/DDBJ whole genome shotgun (WGS) entry which is preliminary data.</text>
</comment>
<dbReference type="GO" id="GO:0016192">
    <property type="term" value="P:vesicle-mediated transport"/>
    <property type="evidence" value="ECO:0007669"/>
    <property type="project" value="TreeGrafter"/>
</dbReference>
<dbReference type="Gene3D" id="3.50.50.60">
    <property type="entry name" value="FAD/NAD(P)-binding domain"/>
    <property type="match status" value="1"/>
</dbReference>
<dbReference type="GO" id="GO:0005829">
    <property type="term" value="C:cytosol"/>
    <property type="evidence" value="ECO:0007669"/>
    <property type="project" value="TreeGrafter"/>
</dbReference>
<evidence type="ECO:0000313" key="5">
    <source>
        <dbReference type="Proteomes" id="UP000750711"/>
    </source>
</evidence>
<dbReference type="PANTHER" id="PTHR11787:SF4">
    <property type="entry name" value="CHM, RAB ESCORT PROTEIN 1"/>
    <property type="match status" value="1"/>
</dbReference>
<feature type="compositionally biased region" description="Low complexity" evidence="3">
    <location>
        <begin position="66"/>
        <end position="76"/>
    </location>
</feature>
<gene>
    <name evidence="4" type="ORF">GP486_004473</name>
</gene>
<proteinExistence type="inferred from homology"/>
<dbReference type="InterPro" id="IPR017230">
    <property type="entry name" value="Mrs6"/>
</dbReference>
<feature type="region of interest" description="Disordered" evidence="3">
    <location>
        <begin position="320"/>
        <end position="342"/>
    </location>
</feature>
<feature type="region of interest" description="Disordered" evidence="3">
    <location>
        <begin position="66"/>
        <end position="92"/>
    </location>
</feature>
<dbReference type="AlphaFoldDB" id="A0A9P8LB40"/>
<dbReference type="SUPFAM" id="SSF51905">
    <property type="entry name" value="FAD/NAD(P)-binding domain"/>
    <property type="match status" value="1"/>
</dbReference>
<dbReference type="PIRSF" id="PIRSF037514">
    <property type="entry name" value="Rab_ger_ger_transf_A_fun"/>
    <property type="match status" value="1"/>
</dbReference>
<dbReference type="InterPro" id="IPR018203">
    <property type="entry name" value="GDP_dissociation_inhibitor"/>
</dbReference>
<dbReference type="Gene3D" id="3.30.519.10">
    <property type="entry name" value="Guanine Nucleotide Dissociation Inhibitor, domain 2"/>
    <property type="match status" value="1"/>
</dbReference>
<dbReference type="GO" id="GO:0005634">
    <property type="term" value="C:nucleus"/>
    <property type="evidence" value="ECO:0007669"/>
    <property type="project" value="TreeGrafter"/>
</dbReference>
<evidence type="ECO:0000256" key="2">
    <source>
        <dbReference type="PIRNR" id="PIRNR037514"/>
    </source>
</evidence>
<feature type="compositionally biased region" description="Basic and acidic residues" evidence="3">
    <location>
        <begin position="160"/>
        <end position="171"/>
    </location>
</feature>
<dbReference type="Pfam" id="PF00996">
    <property type="entry name" value="GDI"/>
    <property type="match status" value="1"/>
</dbReference>
<name>A0A9P8LB40_9PEZI</name>
<reference evidence="4" key="1">
    <citation type="submission" date="2021-03" db="EMBL/GenBank/DDBJ databases">
        <title>Comparative genomics and phylogenomic investigation of the class Geoglossomycetes provide insights into ecological specialization and systematics.</title>
        <authorList>
            <person name="Melie T."/>
            <person name="Pirro S."/>
            <person name="Miller A.N."/>
            <person name="Quandt A."/>
        </authorList>
    </citation>
    <scope>NUCLEOTIDE SEQUENCE</scope>
    <source>
        <strain evidence="4">CAQ_001_2017</strain>
    </source>
</reference>
<dbReference type="FunFam" id="1.10.405.10:FF:000003">
    <property type="entry name" value="Rab proteins geranylgeranyltransferase component A"/>
    <property type="match status" value="1"/>
</dbReference>
<evidence type="ECO:0000256" key="3">
    <source>
        <dbReference type="SAM" id="MobiDB-lite"/>
    </source>
</evidence>
<dbReference type="GO" id="GO:0007264">
    <property type="term" value="P:small GTPase-mediated signal transduction"/>
    <property type="evidence" value="ECO:0007669"/>
    <property type="project" value="UniProtKB-UniRule"/>
</dbReference>
<organism evidence="4 5">
    <name type="scientific">Trichoglossum hirsutum</name>
    <dbReference type="NCBI Taxonomy" id="265104"/>
    <lineage>
        <taxon>Eukaryota</taxon>
        <taxon>Fungi</taxon>
        <taxon>Dikarya</taxon>
        <taxon>Ascomycota</taxon>
        <taxon>Pezizomycotina</taxon>
        <taxon>Geoglossomycetes</taxon>
        <taxon>Geoglossales</taxon>
        <taxon>Geoglossaceae</taxon>
        <taxon>Trichoglossum</taxon>
    </lineage>
</organism>
<keyword evidence="5" id="KW-1185">Reference proteome</keyword>
<feature type="compositionally biased region" description="Polar residues" evidence="3">
    <location>
        <begin position="77"/>
        <end position="92"/>
    </location>
</feature>
<comment type="similarity">
    <text evidence="1 2">Belongs to the Rab GDI family.</text>
</comment>
<protein>
    <recommendedName>
        <fullName evidence="2">Rab proteins geranylgeranyltransferase</fullName>
    </recommendedName>
</protein>
<dbReference type="EMBL" id="JAGHQM010000707">
    <property type="protein sequence ID" value="KAH0558902.1"/>
    <property type="molecule type" value="Genomic_DNA"/>
</dbReference>
<dbReference type="PRINTS" id="PR00891">
    <property type="entry name" value="RABGDIREP"/>
</dbReference>
<dbReference type="GO" id="GO:0005968">
    <property type="term" value="C:Rab-protein geranylgeranyltransferase complex"/>
    <property type="evidence" value="ECO:0007669"/>
    <property type="project" value="TreeGrafter"/>
</dbReference>
<feature type="region of interest" description="Disordered" evidence="3">
    <location>
        <begin position="158"/>
        <end position="186"/>
    </location>
</feature>
<dbReference type="Gene3D" id="1.10.405.10">
    <property type="entry name" value="Guanine Nucleotide Dissociation Inhibitor, domain 1"/>
    <property type="match status" value="1"/>
</dbReference>
<accession>A0A9P8LB40</accession>
<dbReference type="InterPro" id="IPR036188">
    <property type="entry name" value="FAD/NAD-bd_sf"/>
</dbReference>
<dbReference type="GO" id="GO:0005092">
    <property type="term" value="F:GDP-dissociation inhibitor activity"/>
    <property type="evidence" value="ECO:0007669"/>
    <property type="project" value="UniProtKB-UniRule"/>
</dbReference>
<evidence type="ECO:0000313" key="4">
    <source>
        <dbReference type="EMBL" id="KAH0558902.1"/>
    </source>
</evidence>
<dbReference type="PANTHER" id="PTHR11787">
    <property type="entry name" value="RAB GDP-DISSOCIATION INHIBITOR"/>
    <property type="match status" value="1"/>
</dbReference>
<dbReference type="Proteomes" id="UP000750711">
    <property type="component" value="Unassembled WGS sequence"/>
</dbReference>
<dbReference type="SUPFAM" id="SSF54373">
    <property type="entry name" value="FAD-linked reductases, C-terminal domain"/>
    <property type="match status" value="1"/>
</dbReference>
<evidence type="ECO:0000256" key="1">
    <source>
        <dbReference type="ARBA" id="ARBA00005593"/>
    </source>
</evidence>
<sequence length="579" mass="62274">MESLSETTWDVLISGTGLQQSLLALALSRSGKKVLHVDKNGFYGGPDAAFSLQEAEEWVKAVESDSSPSSLFSDVSITSTPRPEQASRSGGSAKLASSRSYCLSLSPQLIYNRSALLPILVSSKVFRQLEFQAVGSWWVYYPLQAVPDVASSSIVDYGETEQHQGPEEQPSKRRRGELKKVPNGREDIFTDPTIDLKSKRSLMKFLRFVTDYENQPDVWESWASNPFSEFLASQFNFPPSLQTPVLALTMTLDAPDRTTTGFALPRIARHLRSIGVFGPGFGAVIPKWGGGAEVAQVACRAGAVGGGVYMLGNNVEVVNQGSENGTHTSEGDQGGGRDGPVEVQLRSGDKIKTKWIVGSECDFPALKVSSGSSRELSSTKSISVVSSPLLPLFPTIAEGAPPAAGAIVVFPPGSLSVGPEDTPAGGIPPVYLIVHSSSTGECPDGQFLWKGVLYASVSAEARQGHSLLDQAIEKLLESVEDNIPPEVLYQIRYTQALASPLPDDASKESENPPATLGAIRNILLFPSPSPGLVFDDSILERVKSFWRMIVDEGRGEGDGEDFMVFEDREGLGMDLSDDE</sequence>